<evidence type="ECO:0008006" key="3">
    <source>
        <dbReference type="Google" id="ProtNLM"/>
    </source>
</evidence>
<dbReference type="RefSeq" id="XP_062875310.1">
    <property type="nucleotide sequence ID" value="XM_063019240.1"/>
</dbReference>
<keyword evidence="2" id="KW-1185">Reference proteome</keyword>
<dbReference type="EMBL" id="CP138894">
    <property type="protein sequence ID" value="WPK22923.1"/>
    <property type="molecule type" value="Genomic_DNA"/>
</dbReference>
<reference evidence="1 2" key="1">
    <citation type="submission" date="2023-10" db="EMBL/GenBank/DDBJ databases">
        <title>Draft Genome Sequence of Candida saopaulonensis from a very Premature Infant with Sepsis.</title>
        <authorList>
            <person name="Ning Y."/>
            <person name="Dai R."/>
            <person name="Xiao M."/>
            <person name="Xu Y."/>
            <person name="Yan Q."/>
            <person name="Zhang L."/>
        </authorList>
    </citation>
    <scope>NUCLEOTIDE SEQUENCE [LARGE SCALE GENOMIC DNA]</scope>
    <source>
        <strain evidence="1 2">19XY460</strain>
    </source>
</reference>
<proteinExistence type="predicted"/>
<accession>A0AAX4H3D5</accession>
<dbReference type="InterPro" id="IPR036322">
    <property type="entry name" value="WD40_repeat_dom_sf"/>
</dbReference>
<sequence length="697" mass="77441">MDSLRLSNLLNLLKFPAHPDLIVKDASVLNCGCLVSESQFVQLETKECPVCLANPVSILKEIQPLRELYAIVQQIENDSSSRIRRVLSLRQRNSKTTIEFKPQSTDDMDLLGLFCKIAKEDAAEAQNALVDTRSVSLKIPAVKGAYSYSPTDQPIQSLSQNLDIPSTQQTALSNLAHQYNLEHNLLLGLSEQEEYNFSQCFPFHRNVTTFATQQTKFSFSSSALKLKKFLCTAVFTTFDPVANREIAYFALVSDKRWELYKYVTTKPQLLACGKLSGEYGPNHGEMKAPKSEGIVVKNDFGGAKVDNVEGDDLSDRLKSWIHLYCCLSEKYLILSGTKGLVRVLNVDASVGPIGQPVYSYLTNFPIRCISLSPNDKLVACGITAREKISGKQQPFIILHQIETDKSGLTSVTPITITVPYRDPLKIINFNASSTHLLCCTVYEMRYFIIRLRGEEGSDYRRPRLIFSDMRVARKSKKRDSGEDGYTDLDVVFNDEDDDQMLDNEGITDIKFGRPYTNTMIITTSSMKNRPTIMLKLNGPAIDSRKTVSGDGTSEDLMFEFSSQASQQDEDTNANTNIVDADVIMKIPEIGSTIYGVDLSPRGDGMVFVDKLGRVLLVSTTGTEQLNMINLSSVRKSVVQLGEVTPALRSTEAASVKFSAHGGKIFAVDRKGLFQVFDFTKGIPGEHPGVFKCKIISV</sequence>
<dbReference type="KEGG" id="asau:88171215"/>
<dbReference type="GeneID" id="88171215"/>
<dbReference type="Proteomes" id="UP001338582">
    <property type="component" value="Chromosome 1"/>
</dbReference>
<dbReference type="AlphaFoldDB" id="A0AAX4H3D5"/>
<evidence type="ECO:0000313" key="1">
    <source>
        <dbReference type="EMBL" id="WPK22923.1"/>
    </source>
</evidence>
<dbReference type="SUPFAM" id="SSF50978">
    <property type="entry name" value="WD40 repeat-like"/>
    <property type="match status" value="1"/>
</dbReference>
<organism evidence="1 2">
    <name type="scientific">Australozyma saopauloensis</name>
    <dbReference type="NCBI Taxonomy" id="291208"/>
    <lineage>
        <taxon>Eukaryota</taxon>
        <taxon>Fungi</taxon>
        <taxon>Dikarya</taxon>
        <taxon>Ascomycota</taxon>
        <taxon>Saccharomycotina</taxon>
        <taxon>Pichiomycetes</taxon>
        <taxon>Metschnikowiaceae</taxon>
        <taxon>Australozyma</taxon>
    </lineage>
</organism>
<name>A0AAX4H3D5_9ASCO</name>
<gene>
    <name evidence="1" type="ORF">PUMCH_000146</name>
</gene>
<protein>
    <recommendedName>
        <fullName evidence="3">SPS-sensor component PTR3</fullName>
    </recommendedName>
</protein>
<evidence type="ECO:0000313" key="2">
    <source>
        <dbReference type="Proteomes" id="UP001338582"/>
    </source>
</evidence>